<protein>
    <submittedName>
        <fullName evidence="2">Uncharacterized protein</fullName>
    </submittedName>
</protein>
<evidence type="ECO:0000313" key="3">
    <source>
        <dbReference type="Proteomes" id="UP001589943"/>
    </source>
</evidence>
<proteinExistence type="predicted"/>
<evidence type="ECO:0000313" key="2">
    <source>
        <dbReference type="EMBL" id="MFC0590616.1"/>
    </source>
</evidence>
<organism evidence="2 3">
    <name type="scientific">Novosphingobium aquiterrae</name>
    <dbReference type="NCBI Taxonomy" id="624388"/>
    <lineage>
        <taxon>Bacteria</taxon>
        <taxon>Pseudomonadati</taxon>
        <taxon>Pseudomonadota</taxon>
        <taxon>Alphaproteobacteria</taxon>
        <taxon>Sphingomonadales</taxon>
        <taxon>Sphingomonadaceae</taxon>
        <taxon>Novosphingobium</taxon>
    </lineage>
</organism>
<keyword evidence="1" id="KW-1133">Transmembrane helix</keyword>
<sequence length="76" mass="8821">MDWQALMDEDWFWYFAMPGLCAAIIAVAAWRADRRRMRRSDPDAVGLLPWRDVAFWSTFFAAILLGAALRAWLRSA</sequence>
<keyword evidence="1" id="KW-0812">Transmembrane</keyword>
<reference evidence="2 3" key="1">
    <citation type="submission" date="2024-09" db="EMBL/GenBank/DDBJ databases">
        <authorList>
            <person name="Sun Q."/>
            <person name="Mori K."/>
        </authorList>
    </citation>
    <scope>NUCLEOTIDE SEQUENCE [LARGE SCALE GENOMIC DNA]</scope>
    <source>
        <strain evidence="2 3">NCAIM B.02537</strain>
    </source>
</reference>
<gene>
    <name evidence="2" type="ORF">ACFFF7_14485</name>
</gene>
<dbReference type="Proteomes" id="UP001589943">
    <property type="component" value="Unassembled WGS sequence"/>
</dbReference>
<keyword evidence="1" id="KW-0472">Membrane</keyword>
<feature type="transmembrane region" description="Helical" evidence="1">
    <location>
        <begin position="12"/>
        <end position="32"/>
    </location>
</feature>
<dbReference type="EMBL" id="JBHLTL010000011">
    <property type="protein sequence ID" value="MFC0590616.1"/>
    <property type="molecule type" value="Genomic_DNA"/>
</dbReference>
<accession>A0ABV6PL90</accession>
<name>A0ABV6PL90_9SPHN</name>
<evidence type="ECO:0000256" key="1">
    <source>
        <dbReference type="SAM" id="Phobius"/>
    </source>
</evidence>
<feature type="transmembrane region" description="Helical" evidence="1">
    <location>
        <begin position="53"/>
        <end position="73"/>
    </location>
</feature>
<dbReference type="RefSeq" id="WP_379482068.1">
    <property type="nucleotide sequence ID" value="NZ_JBHLTL010000011.1"/>
</dbReference>
<keyword evidence="3" id="KW-1185">Reference proteome</keyword>
<comment type="caution">
    <text evidence="2">The sequence shown here is derived from an EMBL/GenBank/DDBJ whole genome shotgun (WGS) entry which is preliminary data.</text>
</comment>